<organism evidence="2 3">
    <name type="scientific">Crotalus adamanteus</name>
    <name type="common">Eastern diamondback rattlesnake</name>
    <dbReference type="NCBI Taxonomy" id="8729"/>
    <lineage>
        <taxon>Eukaryota</taxon>
        <taxon>Metazoa</taxon>
        <taxon>Chordata</taxon>
        <taxon>Craniata</taxon>
        <taxon>Vertebrata</taxon>
        <taxon>Euteleostomi</taxon>
        <taxon>Lepidosauria</taxon>
        <taxon>Squamata</taxon>
        <taxon>Bifurcata</taxon>
        <taxon>Unidentata</taxon>
        <taxon>Episquamata</taxon>
        <taxon>Toxicofera</taxon>
        <taxon>Serpentes</taxon>
        <taxon>Colubroidea</taxon>
        <taxon>Viperidae</taxon>
        <taxon>Crotalinae</taxon>
        <taxon>Crotalus</taxon>
    </lineage>
</organism>
<name>A0AAW1C210_CROAD</name>
<sequence length="108" mass="11972">MEHYGGMYPDDAAHVHAVASNPKGISGWLVSLHDAGVRRVDDLDAFMQNLQGQFEDSIAARHAESCICTLKQGKWLVADYIQEFCSLASHLSNWPKCMLVSYFQGGLN</sequence>
<evidence type="ECO:0000259" key="1">
    <source>
        <dbReference type="Pfam" id="PF03732"/>
    </source>
</evidence>
<dbReference type="AlphaFoldDB" id="A0AAW1C210"/>
<evidence type="ECO:0000313" key="2">
    <source>
        <dbReference type="EMBL" id="KAK9407787.1"/>
    </source>
</evidence>
<evidence type="ECO:0000313" key="3">
    <source>
        <dbReference type="Proteomes" id="UP001474421"/>
    </source>
</evidence>
<gene>
    <name evidence="2" type="ORF">NXF25_006561</name>
</gene>
<accession>A0AAW1C210</accession>
<proteinExistence type="predicted"/>
<dbReference type="EMBL" id="JAOTOJ010000002">
    <property type="protein sequence ID" value="KAK9407787.1"/>
    <property type="molecule type" value="Genomic_DNA"/>
</dbReference>
<dbReference type="Pfam" id="PF03732">
    <property type="entry name" value="Retrotrans_gag"/>
    <property type="match status" value="1"/>
</dbReference>
<reference evidence="2 3" key="1">
    <citation type="journal article" date="2024" name="Proc. Natl. Acad. Sci. U.S.A.">
        <title>The genetic regulatory architecture and epigenomic basis for age-related changes in rattlesnake venom.</title>
        <authorList>
            <person name="Hogan M.P."/>
            <person name="Holding M.L."/>
            <person name="Nystrom G.S."/>
            <person name="Colston T.J."/>
            <person name="Bartlett D.A."/>
            <person name="Mason A.J."/>
            <person name="Ellsworth S.A."/>
            <person name="Rautsaw R.M."/>
            <person name="Lawrence K.C."/>
            <person name="Strickland J.L."/>
            <person name="He B."/>
            <person name="Fraser P."/>
            <person name="Margres M.J."/>
            <person name="Gilbert D.M."/>
            <person name="Gibbs H.L."/>
            <person name="Parkinson C.L."/>
            <person name="Rokyta D.R."/>
        </authorList>
    </citation>
    <scope>NUCLEOTIDE SEQUENCE [LARGE SCALE GENOMIC DNA]</scope>
    <source>
        <strain evidence="2">DRR0105</strain>
    </source>
</reference>
<dbReference type="InterPro" id="IPR005162">
    <property type="entry name" value="Retrotrans_gag_dom"/>
</dbReference>
<feature type="domain" description="Retrotransposon gag" evidence="1">
    <location>
        <begin position="28"/>
        <end position="108"/>
    </location>
</feature>
<protein>
    <recommendedName>
        <fullName evidence="1">Retrotransposon gag domain-containing protein</fullName>
    </recommendedName>
</protein>
<comment type="caution">
    <text evidence="2">The sequence shown here is derived from an EMBL/GenBank/DDBJ whole genome shotgun (WGS) entry which is preliminary data.</text>
</comment>
<dbReference type="Proteomes" id="UP001474421">
    <property type="component" value="Unassembled WGS sequence"/>
</dbReference>
<keyword evidence="3" id="KW-1185">Reference proteome</keyword>